<dbReference type="AlphaFoldDB" id="A0A4R0MQY8"/>
<evidence type="ECO:0000256" key="1">
    <source>
        <dbReference type="SAM" id="SignalP"/>
    </source>
</evidence>
<proteinExistence type="predicted"/>
<dbReference type="InterPro" id="IPR035953">
    <property type="entry name" value="Dextranase_N-ter"/>
</dbReference>
<dbReference type="Gene3D" id="2.160.20.10">
    <property type="entry name" value="Single-stranded right-handed beta-helix, Pectin lyase-like"/>
    <property type="match status" value="1"/>
</dbReference>
<dbReference type="SUPFAM" id="SSF51126">
    <property type="entry name" value="Pectin lyase-like"/>
    <property type="match status" value="1"/>
</dbReference>
<dbReference type="PROSITE" id="PS51257">
    <property type="entry name" value="PROKAR_LIPOPROTEIN"/>
    <property type="match status" value="1"/>
</dbReference>
<keyword evidence="3" id="KW-1185">Reference proteome</keyword>
<feature type="chain" id="PRO_5020312208" description="Glycosyl hydrolases family 28" evidence="1">
    <location>
        <begin position="22"/>
        <end position="492"/>
    </location>
</feature>
<dbReference type="InterPro" id="IPR011050">
    <property type="entry name" value="Pectin_lyase_fold/virulence"/>
</dbReference>
<gene>
    <name evidence="2" type="ORF">EZ428_18820</name>
</gene>
<name>A0A4R0MQY8_9SPHI</name>
<dbReference type="Proteomes" id="UP000292884">
    <property type="component" value="Unassembled WGS sequence"/>
</dbReference>
<dbReference type="RefSeq" id="WP_131554746.1">
    <property type="nucleotide sequence ID" value="NZ_SJSK01000005.1"/>
</dbReference>
<evidence type="ECO:0000313" key="3">
    <source>
        <dbReference type="Proteomes" id="UP000292884"/>
    </source>
</evidence>
<organism evidence="2 3">
    <name type="scientific">Pedobacter frigiditerrae</name>
    <dbReference type="NCBI Taxonomy" id="2530452"/>
    <lineage>
        <taxon>Bacteria</taxon>
        <taxon>Pseudomonadati</taxon>
        <taxon>Bacteroidota</taxon>
        <taxon>Sphingobacteriia</taxon>
        <taxon>Sphingobacteriales</taxon>
        <taxon>Sphingobacteriaceae</taxon>
        <taxon>Pedobacter</taxon>
    </lineage>
</organism>
<reference evidence="2 3" key="1">
    <citation type="submission" date="2019-02" db="EMBL/GenBank/DDBJ databases">
        <title>Pedobacter sp. RP-1-13 sp. nov., isolated from Arctic soil.</title>
        <authorList>
            <person name="Dahal R.H."/>
        </authorList>
    </citation>
    <scope>NUCLEOTIDE SEQUENCE [LARGE SCALE GENOMIC DNA]</scope>
    <source>
        <strain evidence="2 3">RP-1-13</strain>
    </source>
</reference>
<dbReference type="OrthoDB" id="9795222at2"/>
<evidence type="ECO:0008006" key="4">
    <source>
        <dbReference type="Google" id="ProtNLM"/>
    </source>
</evidence>
<feature type="signal peptide" evidence="1">
    <location>
        <begin position="1"/>
        <end position="21"/>
    </location>
</feature>
<evidence type="ECO:0000313" key="2">
    <source>
        <dbReference type="EMBL" id="TCC88692.1"/>
    </source>
</evidence>
<protein>
    <recommendedName>
        <fullName evidence="4">Glycosyl hydrolases family 28</fullName>
    </recommendedName>
</protein>
<sequence length="492" mass="53898">MNKKKIFVVTSILICSFISLSSCKKAGKSPASISPEPVVSGSSLIIYPSPGNLSTVEHLTSSDDYTVEVKKAGETEYKPLFVYKTDNYWVNNYFGATNGPKKSQLSASFTSFSFKDTAVDVKITYKSTVNSVTIRPLNFGINPVKNGNVVTFTITDPRKLSIEVNNRLNPLFLFAEAPDVPNTKATYYYGPGVHNIGLSKIVNSNESVYIAAGAVVEGSFVLPYNSKNISIKGRGILAMGEWPHTSTELSFLGTRNAIKSNGTSNLVMEGLIIANPCGWTIPLYNSDNLTNNNQLRNLKIVAWTGNSDGIWVNGTGHVIDDCFIFNNDDVFMSHGATNCKISNIVAWGGPWGRLYMVSNQASTSNITFENINLIGKDGGPELILVDGDAGTNLNVNDITFRNLRVESHPYSSSYNTNKFIRFISGYKSINNWLFENVTIDDKNPDEGDFYGTANSPINGVKFKNFMLGGSKVMSLSDAKMDKNNFANDITFQ</sequence>
<keyword evidence="1" id="KW-0732">Signal</keyword>
<dbReference type="Gene3D" id="2.60.350.10">
    <property type="entry name" value="Dextranase, N-terminal"/>
    <property type="match status" value="1"/>
</dbReference>
<accession>A0A4R0MQY8</accession>
<dbReference type="InterPro" id="IPR012334">
    <property type="entry name" value="Pectin_lyas_fold"/>
</dbReference>
<comment type="caution">
    <text evidence="2">The sequence shown here is derived from an EMBL/GenBank/DDBJ whole genome shotgun (WGS) entry which is preliminary data.</text>
</comment>
<dbReference type="EMBL" id="SJSK01000005">
    <property type="protein sequence ID" value="TCC88692.1"/>
    <property type="molecule type" value="Genomic_DNA"/>
</dbReference>